<keyword evidence="5" id="KW-0812">Transmembrane</keyword>
<dbReference type="EMBL" id="JAVYJV010000012">
    <property type="protein sequence ID" value="KAK4358286.1"/>
    <property type="molecule type" value="Genomic_DNA"/>
</dbReference>
<keyword evidence="4" id="KW-0325">Glycoprotein</keyword>
<keyword evidence="7" id="KW-1185">Reference proteome</keyword>
<dbReference type="InterPro" id="IPR001087">
    <property type="entry name" value="GDSL"/>
</dbReference>
<evidence type="ECO:0000256" key="2">
    <source>
        <dbReference type="ARBA" id="ARBA00022729"/>
    </source>
</evidence>
<gene>
    <name evidence="6" type="ORF">RND71_023896</name>
</gene>
<dbReference type="InterPro" id="IPR035669">
    <property type="entry name" value="SGNH_plant_lipase-like"/>
</dbReference>
<organism evidence="6 7">
    <name type="scientific">Anisodus tanguticus</name>
    <dbReference type="NCBI Taxonomy" id="243964"/>
    <lineage>
        <taxon>Eukaryota</taxon>
        <taxon>Viridiplantae</taxon>
        <taxon>Streptophyta</taxon>
        <taxon>Embryophyta</taxon>
        <taxon>Tracheophyta</taxon>
        <taxon>Spermatophyta</taxon>
        <taxon>Magnoliopsida</taxon>
        <taxon>eudicotyledons</taxon>
        <taxon>Gunneridae</taxon>
        <taxon>Pentapetalae</taxon>
        <taxon>asterids</taxon>
        <taxon>lamiids</taxon>
        <taxon>Solanales</taxon>
        <taxon>Solanaceae</taxon>
        <taxon>Solanoideae</taxon>
        <taxon>Hyoscyameae</taxon>
        <taxon>Anisodus</taxon>
    </lineage>
</organism>
<dbReference type="CDD" id="cd01837">
    <property type="entry name" value="SGNH_plant_lipase_like"/>
    <property type="match status" value="1"/>
</dbReference>
<evidence type="ECO:0000256" key="4">
    <source>
        <dbReference type="ARBA" id="ARBA00023180"/>
    </source>
</evidence>
<evidence type="ECO:0000256" key="3">
    <source>
        <dbReference type="ARBA" id="ARBA00022801"/>
    </source>
</evidence>
<evidence type="ECO:0000256" key="5">
    <source>
        <dbReference type="SAM" id="Phobius"/>
    </source>
</evidence>
<evidence type="ECO:0000313" key="7">
    <source>
        <dbReference type="Proteomes" id="UP001291623"/>
    </source>
</evidence>
<keyword evidence="5" id="KW-0472">Membrane</keyword>
<keyword evidence="5" id="KW-1133">Transmembrane helix</keyword>
<dbReference type="Gene3D" id="3.40.50.1110">
    <property type="entry name" value="SGNH hydrolase"/>
    <property type="match status" value="1"/>
</dbReference>
<evidence type="ECO:0000313" key="6">
    <source>
        <dbReference type="EMBL" id="KAK4358286.1"/>
    </source>
</evidence>
<comment type="caution">
    <text evidence="6">The sequence shown here is derived from an EMBL/GenBank/DDBJ whole genome shotgun (WGS) entry which is preliminary data.</text>
</comment>
<dbReference type="AlphaFoldDB" id="A0AAE1VC09"/>
<dbReference type="InterPro" id="IPR036514">
    <property type="entry name" value="SGNH_hydro_sf"/>
</dbReference>
<dbReference type="PANTHER" id="PTHR22835">
    <property type="entry name" value="ZINC FINGER FYVE DOMAIN CONTAINING PROTEIN"/>
    <property type="match status" value="1"/>
</dbReference>
<dbReference type="Pfam" id="PF00657">
    <property type="entry name" value="Lipase_GDSL"/>
    <property type="match status" value="1"/>
</dbReference>
<keyword evidence="3" id="KW-0378">Hydrolase</keyword>
<reference evidence="6" key="1">
    <citation type="submission" date="2023-12" db="EMBL/GenBank/DDBJ databases">
        <title>Genome assembly of Anisodus tanguticus.</title>
        <authorList>
            <person name="Wang Y.-J."/>
        </authorList>
    </citation>
    <scope>NUCLEOTIDE SEQUENCE</scope>
    <source>
        <strain evidence="6">KB-2021</strain>
        <tissue evidence="6">Leaf</tissue>
    </source>
</reference>
<keyword evidence="2" id="KW-0732">Signal</keyword>
<protein>
    <submittedName>
        <fullName evidence="6">Uncharacterized protein</fullName>
    </submittedName>
</protein>
<evidence type="ECO:0000256" key="1">
    <source>
        <dbReference type="ARBA" id="ARBA00008668"/>
    </source>
</evidence>
<dbReference type="PANTHER" id="PTHR22835:SF514">
    <property type="entry name" value="GDSL-LIKE LIPASE_ACYLHYDROLASE SUPERFAMILY PROTEIN ISOFORM 1"/>
    <property type="match status" value="1"/>
</dbReference>
<dbReference type="Proteomes" id="UP001291623">
    <property type="component" value="Unassembled WGS sequence"/>
</dbReference>
<dbReference type="SUPFAM" id="SSF52266">
    <property type="entry name" value="SGNH hydrolase"/>
    <property type="match status" value="1"/>
</dbReference>
<comment type="similarity">
    <text evidence="1">Belongs to the 'GDSL' lipolytic enzyme family.</text>
</comment>
<feature type="transmembrane region" description="Helical" evidence="5">
    <location>
        <begin position="12"/>
        <end position="32"/>
    </location>
</feature>
<accession>A0AAE1VC09</accession>
<name>A0AAE1VC09_9SOLA</name>
<proteinExistence type="inferred from homology"/>
<dbReference type="GO" id="GO:0016788">
    <property type="term" value="F:hydrolase activity, acting on ester bonds"/>
    <property type="evidence" value="ECO:0007669"/>
    <property type="project" value="InterPro"/>
</dbReference>
<sequence>MATGAGDRNIPLSMRTVAFGVITIFILWVLLFKGATLSDYESGSCHFPAIFNFGDSNSDTGSVSATFGRIFPPYGDTFFGKPSGRYSDGRLLIDFIAEELRFPYLSAYLDSIASNFQHGVNFAASGSTIQRMDAKLCAAGFNPLTLDVQISQFDQFKARTLELQDQAKSSDIKSKLPKSEDFARALYMTDSGQNDLHYGLALTTEEEVKKSIPNIIAQFTVAVEQLYEKGARAFWIHNTGPIGCLPYFVVKYPPSPDNADQNGCLKSYNEVAQEFDNQLKDSVSKLRDQHPDAVLIYVDLYSAKYSLISNAKDYGFLDPLGCCCGSGVVDCGKKTTANGTETFGSVCKNPSEYISWDGIHYTEAANKWLAEHIVNGSFSEPRVSITEACTKPS</sequence>